<dbReference type="OrthoDB" id="704021at2"/>
<dbReference type="Gene3D" id="2.60.120.1440">
    <property type="match status" value="1"/>
</dbReference>
<feature type="transmembrane region" description="Helical" evidence="1">
    <location>
        <begin position="110"/>
        <end position="133"/>
    </location>
</feature>
<evidence type="ECO:0000313" key="4">
    <source>
        <dbReference type="EMBL" id="RNL90326.1"/>
    </source>
</evidence>
<keyword evidence="5" id="KW-1185">Reference proteome</keyword>
<evidence type="ECO:0000259" key="3">
    <source>
        <dbReference type="Pfam" id="PF16344"/>
    </source>
</evidence>
<keyword evidence="1" id="KW-0472">Membrane</keyword>
<dbReference type="Proteomes" id="UP000267469">
    <property type="component" value="Unassembled WGS sequence"/>
</dbReference>
<keyword evidence="1" id="KW-0812">Transmembrane</keyword>
<proteinExistence type="predicted"/>
<dbReference type="GO" id="GO:0016989">
    <property type="term" value="F:sigma factor antagonist activity"/>
    <property type="evidence" value="ECO:0007669"/>
    <property type="project" value="TreeGrafter"/>
</dbReference>
<dbReference type="AlphaFoldDB" id="A0A3N0ER19"/>
<dbReference type="InterPro" id="IPR012373">
    <property type="entry name" value="Ferrdict_sens_TM"/>
</dbReference>
<evidence type="ECO:0000256" key="1">
    <source>
        <dbReference type="SAM" id="Phobius"/>
    </source>
</evidence>
<feature type="domain" description="Protein FecR C-terminal" evidence="3">
    <location>
        <begin position="342"/>
        <end position="409"/>
    </location>
</feature>
<dbReference type="Pfam" id="PF04773">
    <property type="entry name" value="FecR"/>
    <property type="match status" value="1"/>
</dbReference>
<sequence>MKYSDYEIDDFVSDSYFQKWVLNTDTMTSNFWDNWVERNPDKAADIEKAKRMVKLLAYEEHPLSKEDFDDMWQNIIDGRQTFEKGMVEERRNLNKQGKERVPLWKMENKYFKIAAVFIGIIALCYGMFLSGILGTGNREMQTVPQITLELEDGTIRIMDENATGAITAANGKNVGLQQQNTLLYNQDNRQGDMGELIYNKLTVPYGKTFELVLSDGSHIVLNAGSKLRYPVRFVKGRPRNVFLDGEAFFEVAKDDRHPFTVVTDDMNTQVYGTEFNVSSYKNDHNTFTVLAEGSVGVYPPNSPAKENPVKIVPGQRAIFEKGKIAVEAVDILKYTAWTKGELYFLNDRFDIILRKLERNFNVKIENRYPELNDKKFTGTFTTEALEDILKIFRMHTAFDYQKGDNNHIILNKPTKNQKV</sequence>
<keyword evidence="1" id="KW-1133">Transmembrane helix</keyword>
<dbReference type="PANTHER" id="PTHR30273:SF2">
    <property type="entry name" value="PROTEIN FECR"/>
    <property type="match status" value="1"/>
</dbReference>
<evidence type="ECO:0000313" key="5">
    <source>
        <dbReference type="Proteomes" id="UP000267469"/>
    </source>
</evidence>
<evidence type="ECO:0000259" key="2">
    <source>
        <dbReference type="Pfam" id="PF04773"/>
    </source>
</evidence>
<dbReference type="InterPro" id="IPR032508">
    <property type="entry name" value="FecR_C"/>
</dbReference>
<gene>
    <name evidence="4" type="ORF">ED312_06560</name>
</gene>
<feature type="domain" description="FecR protein" evidence="2">
    <location>
        <begin position="204"/>
        <end position="295"/>
    </location>
</feature>
<name>A0A3N0ER19_SINP1</name>
<dbReference type="RefSeq" id="WP_123215213.1">
    <property type="nucleotide sequence ID" value="NZ_RJTM01000033.1"/>
</dbReference>
<dbReference type="InterPro" id="IPR006860">
    <property type="entry name" value="FecR"/>
</dbReference>
<reference evidence="4 5" key="1">
    <citation type="submission" date="2018-10" db="EMBL/GenBank/DDBJ databases">
        <title>Sinomicrobium pectinilyticum sp. nov., a pectinase-producing bacterium isolated from alkaline and saline soil, and emended description of the genus Sinomicrobium.</title>
        <authorList>
            <person name="Cheng B."/>
            <person name="Li C."/>
            <person name="Lai Q."/>
            <person name="Du M."/>
            <person name="Shao Z."/>
            <person name="Xu P."/>
            <person name="Yang C."/>
        </authorList>
    </citation>
    <scope>NUCLEOTIDE SEQUENCE [LARGE SCALE GENOMIC DNA]</scope>
    <source>
        <strain evidence="4 5">5DNS001</strain>
    </source>
</reference>
<comment type="caution">
    <text evidence="4">The sequence shown here is derived from an EMBL/GenBank/DDBJ whole genome shotgun (WGS) entry which is preliminary data.</text>
</comment>
<organism evidence="4 5">
    <name type="scientific">Sinomicrobium pectinilyticum</name>
    <dbReference type="NCBI Taxonomy" id="1084421"/>
    <lineage>
        <taxon>Bacteria</taxon>
        <taxon>Pseudomonadati</taxon>
        <taxon>Bacteroidota</taxon>
        <taxon>Flavobacteriia</taxon>
        <taxon>Flavobacteriales</taxon>
        <taxon>Flavobacteriaceae</taxon>
        <taxon>Sinomicrobium</taxon>
    </lineage>
</organism>
<accession>A0A3N0ER19</accession>
<dbReference type="PANTHER" id="PTHR30273">
    <property type="entry name" value="PERIPLASMIC SIGNAL SENSOR AND SIGMA FACTOR ACTIVATOR FECR-RELATED"/>
    <property type="match status" value="1"/>
</dbReference>
<dbReference type="Gene3D" id="3.55.50.30">
    <property type="match status" value="1"/>
</dbReference>
<dbReference type="Pfam" id="PF16344">
    <property type="entry name" value="FecR_C"/>
    <property type="match status" value="1"/>
</dbReference>
<dbReference type="EMBL" id="RJTM01000033">
    <property type="protein sequence ID" value="RNL90326.1"/>
    <property type="molecule type" value="Genomic_DNA"/>
</dbReference>
<protein>
    <submittedName>
        <fullName evidence="4">DUF4974 domain-containing protein</fullName>
    </submittedName>
</protein>